<evidence type="ECO:0000256" key="1">
    <source>
        <dbReference type="ARBA" id="ARBA00006135"/>
    </source>
</evidence>
<dbReference type="RefSeq" id="WP_066609292.1">
    <property type="nucleotide sequence ID" value="NZ_KQ130440.1"/>
</dbReference>
<organism evidence="6 7">
    <name type="scientific">Sphingobium cupriresistens LL01</name>
    <dbReference type="NCBI Taxonomy" id="1420583"/>
    <lineage>
        <taxon>Bacteria</taxon>
        <taxon>Pseudomonadati</taxon>
        <taxon>Pseudomonadota</taxon>
        <taxon>Alphaproteobacteria</taxon>
        <taxon>Sphingomonadales</taxon>
        <taxon>Sphingomonadaceae</taxon>
        <taxon>Sphingobium</taxon>
    </lineage>
</organism>
<keyword evidence="2 5" id="KW-0732">Signal</keyword>
<evidence type="ECO:0000256" key="4">
    <source>
        <dbReference type="SAM" id="MobiDB-lite"/>
    </source>
</evidence>
<feature type="compositionally biased region" description="Basic and acidic residues" evidence="4">
    <location>
        <begin position="279"/>
        <end position="289"/>
    </location>
</feature>
<gene>
    <name evidence="6" type="ORF">V473_23450</name>
</gene>
<evidence type="ECO:0000313" key="7">
    <source>
        <dbReference type="Proteomes" id="UP000052232"/>
    </source>
</evidence>
<protein>
    <submittedName>
        <fullName evidence="6">P-type conjugative transfer protein VirB9</fullName>
    </submittedName>
</protein>
<evidence type="ECO:0000313" key="6">
    <source>
        <dbReference type="EMBL" id="KMS51592.1"/>
    </source>
</evidence>
<keyword evidence="7" id="KW-1185">Reference proteome</keyword>
<evidence type="ECO:0000256" key="5">
    <source>
        <dbReference type="SAM" id="SignalP"/>
    </source>
</evidence>
<dbReference type="InterPro" id="IPR038161">
    <property type="entry name" value="VirB9/CagX/TrbG_C_sf"/>
</dbReference>
<dbReference type="Proteomes" id="UP000052232">
    <property type="component" value="Unassembled WGS sequence"/>
</dbReference>
<feature type="chain" id="PRO_5005291668" evidence="5">
    <location>
        <begin position="25"/>
        <end position="289"/>
    </location>
</feature>
<dbReference type="InterPro" id="IPR014148">
    <property type="entry name" value="VirB9"/>
</dbReference>
<keyword evidence="3" id="KW-0843">Virulence</keyword>
<sequence length="289" mass="31595">MNALRNVLMSGALVAAIITNPAFAEEIPRSGQQDTRIRYINYNIDEVVRIKGVFRAASQIVFGDGETISSVALGDTVSWEVAPADNILFIKPREKAPPTNLIVVTRKAGVVRTYTFALSARSGDIATGTDAQFVVRFRYPEQEAAARQNADMQRLQMQMLMVEAGGVRVALDAAAVQGKRNLDYSIAGSSDLAPSEVTDNGQFTILRFPRNQQLPAIFTVSPDGSEAVVPYDVRGEFVVIHQVAKQFRLRRGLSIACIWNNAYDRYGPDNSSGTASPEVQRKLDGSSPR</sequence>
<dbReference type="InterPro" id="IPR010258">
    <property type="entry name" value="Conjugal_tfr_TrbG/VirB9/CagX"/>
</dbReference>
<dbReference type="NCBIfam" id="TIGR02781">
    <property type="entry name" value="VirB9"/>
    <property type="match status" value="1"/>
</dbReference>
<name>A0A0J7XIM6_9SPHN</name>
<dbReference type="Gene3D" id="2.60.40.2500">
    <property type="match status" value="1"/>
</dbReference>
<evidence type="ECO:0000256" key="3">
    <source>
        <dbReference type="ARBA" id="ARBA00023026"/>
    </source>
</evidence>
<dbReference type="STRING" id="1420583.V473_23450"/>
<comment type="similarity">
    <text evidence="1">Belongs to the TrbG/VirB9 family.</text>
</comment>
<dbReference type="PATRIC" id="fig|1420583.3.peg.4502"/>
<feature type="signal peptide" evidence="5">
    <location>
        <begin position="1"/>
        <end position="24"/>
    </location>
</feature>
<evidence type="ECO:0000256" key="2">
    <source>
        <dbReference type="ARBA" id="ARBA00022729"/>
    </source>
</evidence>
<dbReference type="InterPro" id="IPR033645">
    <property type="entry name" value="VirB9/CagX/TrbG_C"/>
</dbReference>
<proteinExistence type="inferred from homology"/>
<reference evidence="6 7" key="1">
    <citation type="journal article" date="2015" name="G3 (Bethesda)">
        <title>Insights into Ongoing Evolution of the Hexachlorocyclohexane Catabolic Pathway from Comparative Genomics of Ten Sphingomonadaceae Strains.</title>
        <authorList>
            <person name="Pearce S.L."/>
            <person name="Oakeshott J.G."/>
            <person name="Pandey G."/>
        </authorList>
    </citation>
    <scope>NUCLEOTIDE SEQUENCE [LARGE SCALE GENOMIC DNA]</scope>
    <source>
        <strain evidence="6 7">LL01</strain>
    </source>
</reference>
<dbReference type="CDD" id="cd06911">
    <property type="entry name" value="VirB9_CagX_TrbG"/>
    <property type="match status" value="1"/>
</dbReference>
<dbReference type="AlphaFoldDB" id="A0A0J7XIM6"/>
<dbReference type="Pfam" id="PF03524">
    <property type="entry name" value="CagX"/>
    <property type="match status" value="1"/>
</dbReference>
<dbReference type="EMBL" id="JACT01000009">
    <property type="protein sequence ID" value="KMS51592.1"/>
    <property type="molecule type" value="Genomic_DNA"/>
</dbReference>
<comment type="caution">
    <text evidence="6">The sequence shown here is derived from an EMBL/GenBank/DDBJ whole genome shotgun (WGS) entry which is preliminary data.</text>
</comment>
<accession>A0A0J7XIM6</accession>
<feature type="region of interest" description="Disordered" evidence="4">
    <location>
        <begin position="269"/>
        <end position="289"/>
    </location>
</feature>